<feature type="compositionally biased region" description="Low complexity" evidence="2">
    <location>
        <begin position="371"/>
        <end position="381"/>
    </location>
</feature>
<accession>A0A2G8RRW6</accession>
<dbReference type="GO" id="GO:0000922">
    <property type="term" value="C:spindle pole"/>
    <property type="evidence" value="ECO:0007669"/>
    <property type="project" value="TreeGrafter"/>
</dbReference>
<dbReference type="PANTHER" id="PTHR44414:SF1">
    <property type="entry name" value="PROTEIN NEDD1"/>
    <property type="match status" value="1"/>
</dbReference>
<dbReference type="Proteomes" id="UP000230002">
    <property type="component" value="Unassembled WGS sequence"/>
</dbReference>
<dbReference type="GO" id="GO:0007020">
    <property type="term" value="P:microtubule nucleation"/>
    <property type="evidence" value="ECO:0007669"/>
    <property type="project" value="TreeGrafter"/>
</dbReference>
<dbReference type="GO" id="GO:0036064">
    <property type="term" value="C:ciliary basal body"/>
    <property type="evidence" value="ECO:0007669"/>
    <property type="project" value="TreeGrafter"/>
</dbReference>
<organism evidence="3 4">
    <name type="scientific">Ganoderma sinense ZZ0214-1</name>
    <dbReference type="NCBI Taxonomy" id="1077348"/>
    <lineage>
        <taxon>Eukaryota</taxon>
        <taxon>Fungi</taxon>
        <taxon>Dikarya</taxon>
        <taxon>Basidiomycota</taxon>
        <taxon>Agaricomycotina</taxon>
        <taxon>Agaricomycetes</taxon>
        <taxon>Polyporales</taxon>
        <taxon>Polyporaceae</taxon>
        <taxon>Ganoderma</taxon>
    </lineage>
</organism>
<dbReference type="EMBL" id="AYKW01000067">
    <property type="protein sequence ID" value="PIL24256.1"/>
    <property type="molecule type" value="Genomic_DNA"/>
</dbReference>
<dbReference type="SUPFAM" id="SSF50978">
    <property type="entry name" value="WD40 repeat-like"/>
    <property type="match status" value="1"/>
</dbReference>
<evidence type="ECO:0000313" key="3">
    <source>
        <dbReference type="EMBL" id="PIL24256.1"/>
    </source>
</evidence>
<evidence type="ECO:0000256" key="2">
    <source>
        <dbReference type="SAM" id="MobiDB-lite"/>
    </source>
</evidence>
<dbReference type="SMART" id="SM00320">
    <property type="entry name" value="WD40"/>
    <property type="match status" value="4"/>
</dbReference>
<feature type="region of interest" description="Disordered" evidence="2">
    <location>
        <begin position="458"/>
        <end position="614"/>
    </location>
</feature>
<feature type="region of interest" description="Disordered" evidence="2">
    <location>
        <begin position="716"/>
        <end position="736"/>
    </location>
</feature>
<dbReference type="GO" id="GO:0000278">
    <property type="term" value="P:mitotic cell cycle"/>
    <property type="evidence" value="ECO:0007669"/>
    <property type="project" value="TreeGrafter"/>
</dbReference>
<dbReference type="Gene3D" id="2.130.10.10">
    <property type="entry name" value="YVTN repeat-like/Quinoprotein amine dehydrogenase"/>
    <property type="match status" value="2"/>
</dbReference>
<feature type="coiled-coil region" evidence="1">
    <location>
        <begin position="789"/>
        <end position="823"/>
    </location>
</feature>
<feature type="region of interest" description="Disordered" evidence="2">
    <location>
        <begin position="306"/>
        <end position="396"/>
    </location>
</feature>
<dbReference type="OrthoDB" id="1602884at2759"/>
<feature type="compositionally biased region" description="Low complexity" evidence="2">
    <location>
        <begin position="533"/>
        <end position="593"/>
    </location>
</feature>
<dbReference type="InterPro" id="IPR052818">
    <property type="entry name" value="NEDD1_Spindle_Assembly"/>
</dbReference>
<dbReference type="InterPro" id="IPR015943">
    <property type="entry name" value="WD40/YVTN_repeat-like_dom_sf"/>
</dbReference>
<protein>
    <recommendedName>
        <fullName evidence="5">WD40 repeat-like protein</fullName>
    </recommendedName>
</protein>
<dbReference type="InterPro" id="IPR001680">
    <property type="entry name" value="WD40_rpt"/>
</dbReference>
<dbReference type="InterPro" id="IPR036322">
    <property type="entry name" value="WD40_repeat_dom_sf"/>
</dbReference>
<feature type="compositionally biased region" description="Low complexity" evidence="2">
    <location>
        <begin position="716"/>
        <end position="732"/>
    </location>
</feature>
<sequence>MAAILTPSSLTILDHSALKHPPSTLEPTCPVPPLPTSLAWSSENNAVYLSSATGGILQYDLATGSLQDLSAHTQSSEPSVALLTKDRGNTIICTSGQKVTVLSAQTGKTAQTFDTHKATITSLSLSNDSTLLASTSAHAIHVHNLTLASHTVLRGIPAGSGSISTCAFHPHSRTRLLVGLGSQLLVYDTTRPSGPVKIIPIDKDQKNVGSIVSISCSPFSKTLVAAASSGGTVALVDLEKERGLFRSVLMPAPLTCLSFSAEGAAVYAGTENGKLLVLDLRALDKPPKTITASENGDQVIAISVQKKPKPGEAQPAKPAAVTAASKPLVQRDTNKAPPAARRVGSSAALDNVKKVAEDKAATKKPGIHPSTTPARRTTARPVSNPTNGSPAPRATVAGTRRFNAGPVKSPAAMRSDAQTKAFSPPRLPVIVTNKQDGEEEQSDLSVRVENLLALPQGKEPAVPPAAAAEDDVPITIVPPRAPSALSRRSSRTQIGEVQHSRERTRTEPAPRAPAAATLDSQPQSVSAVLPRMRSSSSASLASRASRTSVSSTRRVVSQSSSGSGSSSASTSVGVAQQARRRVSGSSVASRLSQTPSPDLPGMEEDGGPVTPIPAYKAKAKARAQAALGVGTPELDQWIKAGQGKGNAAQGKDGKRVGFAGDSASDDEEPEEIPRNRIPDEDEELDARRPARTGGAAAAATLDARLPRAELAMQVSPRRPLAAGPSSSSRAGGWAPVPSPLRNTASPQARAAQDMLQALLRDALHDFRQETKAEIVGLHLDLIRMGAGWRSEMREAMGEFAEEMRELREENRRLREENERLRRGY</sequence>
<feature type="region of interest" description="Disordered" evidence="2">
    <location>
        <begin position="642"/>
        <end position="700"/>
    </location>
</feature>
<proteinExistence type="predicted"/>
<dbReference type="STRING" id="1077348.A0A2G8RRW6"/>
<feature type="compositionally biased region" description="Low complexity" evidence="2">
    <location>
        <begin position="313"/>
        <end position="327"/>
    </location>
</feature>
<feature type="compositionally biased region" description="Basic and acidic residues" evidence="2">
    <location>
        <begin position="351"/>
        <end position="361"/>
    </location>
</feature>
<dbReference type="GO" id="GO:0043015">
    <property type="term" value="F:gamma-tubulin binding"/>
    <property type="evidence" value="ECO:0007669"/>
    <property type="project" value="TreeGrafter"/>
</dbReference>
<evidence type="ECO:0000256" key="1">
    <source>
        <dbReference type="SAM" id="Coils"/>
    </source>
</evidence>
<reference evidence="3 4" key="1">
    <citation type="journal article" date="2015" name="Sci. Rep.">
        <title>Chromosome-level genome map provides insights into diverse defense mechanisms in the medicinal fungus Ganoderma sinense.</title>
        <authorList>
            <person name="Zhu Y."/>
            <person name="Xu J."/>
            <person name="Sun C."/>
            <person name="Zhou S."/>
            <person name="Xu H."/>
            <person name="Nelson D.R."/>
            <person name="Qian J."/>
            <person name="Song J."/>
            <person name="Luo H."/>
            <person name="Xiang L."/>
            <person name="Li Y."/>
            <person name="Xu Z."/>
            <person name="Ji A."/>
            <person name="Wang L."/>
            <person name="Lu S."/>
            <person name="Hayward A."/>
            <person name="Sun W."/>
            <person name="Li X."/>
            <person name="Schwartz D.C."/>
            <person name="Wang Y."/>
            <person name="Chen S."/>
        </authorList>
    </citation>
    <scope>NUCLEOTIDE SEQUENCE [LARGE SCALE GENOMIC DNA]</scope>
    <source>
        <strain evidence="3 4">ZZ0214-1</strain>
    </source>
</reference>
<name>A0A2G8RRW6_9APHY</name>
<keyword evidence="4" id="KW-1185">Reference proteome</keyword>
<evidence type="ECO:0008006" key="5">
    <source>
        <dbReference type="Google" id="ProtNLM"/>
    </source>
</evidence>
<comment type="caution">
    <text evidence="3">The sequence shown here is derived from an EMBL/GenBank/DDBJ whole genome shotgun (WGS) entry which is preliminary data.</text>
</comment>
<dbReference type="Pfam" id="PF00400">
    <property type="entry name" value="WD40"/>
    <property type="match status" value="1"/>
</dbReference>
<feature type="compositionally biased region" description="Basic and acidic residues" evidence="2">
    <location>
        <begin position="498"/>
        <end position="508"/>
    </location>
</feature>
<dbReference type="PANTHER" id="PTHR44414">
    <property type="entry name" value="PROTEIN NEDD1"/>
    <property type="match status" value="1"/>
</dbReference>
<dbReference type="GO" id="GO:0005814">
    <property type="term" value="C:centriole"/>
    <property type="evidence" value="ECO:0007669"/>
    <property type="project" value="TreeGrafter"/>
</dbReference>
<gene>
    <name evidence="3" type="ORF">GSI_14009</name>
</gene>
<keyword evidence="1" id="KW-0175">Coiled coil</keyword>
<dbReference type="GO" id="GO:0005737">
    <property type="term" value="C:cytoplasm"/>
    <property type="evidence" value="ECO:0007669"/>
    <property type="project" value="TreeGrafter"/>
</dbReference>
<evidence type="ECO:0000313" key="4">
    <source>
        <dbReference type="Proteomes" id="UP000230002"/>
    </source>
</evidence>
<dbReference type="AlphaFoldDB" id="A0A2G8RRW6"/>
<feature type="compositionally biased region" description="Low complexity" evidence="2">
    <location>
        <begin position="691"/>
        <end position="700"/>
    </location>
</feature>